<protein>
    <submittedName>
        <fullName evidence="1">Uncharacterized protein</fullName>
    </submittedName>
</protein>
<name>A0A3E0JUV1_9BACI</name>
<sequence length="116" mass="12937">MGRRESRFSDAGRTKRKILPEPAVFPFRRQRHPFAPAGPVKLRKRVYAKGIVLGIPIISGMPFPFGQCSCLQGTAFPTIYGWPARYSAIRFAIRAPFPLSFELIGSSPFLGKVKSI</sequence>
<accession>A0A3E0JUV1</accession>
<comment type="caution">
    <text evidence="1">The sequence shown here is derived from an EMBL/GenBank/DDBJ whole genome shotgun (WGS) entry which is preliminary data.</text>
</comment>
<proteinExistence type="predicted"/>
<organism evidence="1 2">
    <name type="scientific">Caldibacillus debilis</name>
    <dbReference type="NCBI Taxonomy" id="301148"/>
    <lineage>
        <taxon>Bacteria</taxon>
        <taxon>Bacillati</taxon>
        <taxon>Bacillota</taxon>
        <taxon>Bacilli</taxon>
        <taxon>Bacillales</taxon>
        <taxon>Bacillaceae</taxon>
        <taxon>Caldibacillus</taxon>
    </lineage>
</organism>
<dbReference type="Proteomes" id="UP000257014">
    <property type="component" value="Unassembled WGS sequence"/>
</dbReference>
<reference evidence="1 2" key="1">
    <citation type="submission" date="2018-03" db="EMBL/GenBank/DDBJ databases">
        <authorList>
            <person name="Keele B.F."/>
        </authorList>
    </citation>
    <scope>NUCLEOTIDE SEQUENCE [LARGE SCALE GENOMIC DNA]</scope>
    <source>
        <strain evidence="1">ZCTH4_d</strain>
    </source>
</reference>
<dbReference type="AlphaFoldDB" id="A0A3E0JUV1"/>
<gene>
    <name evidence="1" type="ORF">C6P37_16460</name>
</gene>
<evidence type="ECO:0000313" key="2">
    <source>
        <dbReference type="Proteomes" id="UP000257014"/>
    </source>
</evidence>
<evidence type="ECO:0000313" key="1">
    <source>
        <dbReference type="EMBL" id="REJ23890.1"/>
    </source>
</evidence>
<dbReference type="EMBL" id="QEWE01000042">
    <property type="protein sequence ID" value="REJ23890.1"/>
    <property type="molecule type" value="Genomic_DNA"/>
</dbReference>